<name>A0A9W6GTK5_9HYPH</name>
<dbReference type="PANTHER" id="PTHR20854">
    <property type="entry name" value="INOSITOL MONOPHOSPHATASE"/>
    <property type="match status" value="1"/>
</dbReference>
<feature type="binding site" evidence="2">
    <location>
        <position position="94"/>
    </location>
    <ligand>
        <name>Mg(2+)</name>
        <dbReference type="ChEBI" id="CHEBI:18420"/>
        <label>1</label>
        <note>catalytic</note>
    </ligand>
</feature>
<proteinExistence type="inferred from homology"/>
<protein>
    <submittedName>
        <fullName evidence="3">3'(2'),5'-bisphosphate nucleotidase CysQ</fullName>
    </submittedName>
</protein>
<dbReference type="AlphaFoldDB" id="A0A9W6GTK5"/>
<dbReference type="PANTHER" id="PTHR20854:SF4">
    <property type="entry name" value="INOSITOL-1-MONOPHOSPHATASE-RELATED"/>
    <property type="match status" value="1"/>
</dbReference>
<dbReference type="Gene3D" id="3.30.540.10">
    <property type="entry name" value="Fructose-1,6-Bisphosphatase, subunit A, domain 1"/>
    <property type="match status" value="1"/>
</dbReference>
<dbReference type="Proteomes" id="UP001144323">
    <property type="component" value="Unassembled WGS sequence"/>
</dbReference>
<dbReference type="RefSeq" id="WP_281802045.1">
    <property type="nucleotide sequence ID" value="NZ_BSEC01000001.1"/>
</dbReference>
<sequence length="274" mass="29444">MPLAESNLSEFLSRLAEVAREAGDIAMAWFRPGARTAAAISYKGGGSPVTEADFAVDRFLFEEMRRLAPQAGWLSEETADSDDRLSREDIIIVDPIDGTHAFTRGDERWAVSIALVEGGRPAAAVVHAPARGETFTAARGLGAFLNGERLAPPDRASLTGAVVIAPRPLHERITQLPQNISIAPRMPSLALRLVDIAAGRHDLVISSPNARDWDIAAADLILEEAGRGLAEVEGGPLTYNRRSSKRGMLVAAPKPLIEETRAIARTLSKGIDWS</sequence>
<feature type="binding site" evidence="2">
    <location>
        <position position="76"/>
    </location>
    <ligand>
        <name>Mg(2+)</name>
        <dbReference type="ChEBI" id="CHEBI:18420"/>
        <label>1</label>
        <note>catalytic</note>
    </ligand>
</feature>
<accession>A0A9W6GTK5</accession>
<dbReference type="EMBL" id="BSEC01000001">
    <property type="protein sequence ID" value="GLI92688.1"/>
    <property type="molecule type" value="Genomic_DNA"/>
</dbReference>
<dbReference type="GO" id="GO:0006020">
    <property type="term" value="P:inositol metabolic process"/>
    <property type="evidence" value="ECO:0007669"/>
    <property type="project" value="TreeGrafter"/>
</dbReference>
<dbReference type="GO" id="GO:0008934">
    <property type="term" value="F:inositol monophosphate 1-phosphatase activity"/>
    <property type="evidence" value="ECO:0007669"/>
    <property type="project" value="TreeGrafter"/>
</dbReference>
<keyword evidence="2" id="KW-0460">Magnesium</keyword>
<comment type="cofactor">
    <cofactor evidence="2">
        <name>Mg(2+)</name>
        <dbReference type="ChEBI" id="CHEBI:18420"/>
    </cofactor>
</comment>
<dbReference type="CDD" id="cd01638">
    <property type="entry name" value="CysQ"/>
    <property type="match status" value="1"/>
</dbReference>
<comment type="caution">
    <text evidence="3">The sequence shown here is derived from an EMBL/GenBank/DDBJ whole genome shotgun (WGS) entry which is preliminary data.</text>
</comment>
<feature type="binding site" evidence="2">
    <location>
        <position position="96"/>
    </location>
    <ligand>
        <name>Mg(2+)</name>
        <dbReference type="ChEBI" id="CHEBI:18420"/>
        <label>1</label>
        <note>catalytic</note>
    </ligand>
</feature>
<dbReference type="Pfam" id="PF00459">
    <property type="entry name" value="Inositol_P"/>
    <property type="match status" value="1"/>
</dbReference>
<comment type="similarity">
    <text evidence="1">Belongs to the inositol monophosphatase superfamily.</text>
</comment>
<dbReference type="Gene3D" id="3.40.190.80">
    <property type="match status" value="1"/>
</dbReference>
<dbReference type="GO" id="GO:0046872">
    <property type="term" value="F:metal ion binding"/>
    <property type="evidence" value="ECO:0007669"/>
    <property type="project" value="UniProtKB-KW"/>
</dbReference>
<evidence type="ECO:0000313" key="4">
    <source>
        <dbReference type="Proteomes" id="UP001144323"/>
    </source>
</evidence>
<evidence type="ECO:0000256" key="2">
    <source>
        <dbReference type="PIRSR" id="PIRSR600760-2"/>
    </source>
</evidence>
<dbReference type="PRINTS" id="PR00377">
    <property type="entry name" value="IMPHPHTASES"/>
</dbReference>
<feature type="binding site" evidence="2">
    <location>
        <position position="97"/>
    </location>
    <ligand>
        <name>Mg(2+)</name>
        <dbReference type="ChEBI" id="CHEBI:18420"/>
        <label>1</label>
        <note>catalytic</note>
    </ligand>
</feature>
<keyword evidence="4" id="KW-1185">Reference proteome</keyword>
<gene>
    <name evidence="3" type="ORF">LMG27198_16800</name>
</gene>
<keyword evidence="2" id="KW-0479">Metal-binding</keyword>
<reference evidence="3" key="1">
    <citation type="journal article" date="2023" name="Int. J. Syst. Evol. Microbiol.">
        <title>Methylocystis iwaonis sp. nov., a type II methane-oxidizing bacterium from surface soil of a rice paddy field in Japan, and emended description of the genus Methylocystis (ex Whittenbury et al. 1970) Bowman et al. 1993.</title>
        <authorList>
            <person name="Kaise H."/>
            <person name="Sawadogo J.B."/>
            <person name="Alam M.S."/>
            <person name="Ueno C."/>
            <person name="Dianou D."/>
            <person name="Shinjo R."/>
            <person name="Asakawa S."/>
        </authorList>
    </citation>
    <scope>NUCLEOTIDE SEQUENCE</scope>
    <source>
        <strain evidence="3">LMG27198</strain>
    </source>
</reference>
<organism evidence="3 4">
    <name type="scientific">Methylocystis echinoides</name>
    <dbReference type="NCBI Taxonomy" id="29468"/>
    <lineage>
        <taxon>Bacteria</taxon>
        <taxon>Pseudomonadati</taxon>
        <taxon>Pseudomonadota</taxon>
        <taxon>Alphaproteobacteria</taxon>
        <taxon>Hyphomicrobiales</taxon>
        <taxon>Methylocystaceae</taxon>
        <taxon>Methylocystis</taxon>
    </lineage>
</organism>
<dbReference type="InterPro" id="IPR000760">
    <property type="entry name" value="Inositol_monophosphatase-like"/>
</dbReference>
<evidence type="ECO:0000256" key="1">
    <source>
        <dbReference type="ARBA" id="ARBA00009759"/>
    </source>
</evidence>
<dbReference type="SUPFAM" id="SSF56655">
    <property type="entry name" value="Carbohydrate phosphatase"/>
    <property type="match status" value="1"/>
</dbReference>
<evidence type="ECO:0000313" key="3">
    <source>
        <dbReference type="EMBL" id="GLI92688.1"/>
    </source>
</evidence>
<feature type="binding site" evidence="2">
    <location>
        <position position="214"/>
    </location>
    <ligand>
        <name>Mg(2+)</name>
        <dbReference type="ChEBI" id="CHEBI:18420"/>
        <label>1</label>
        <note>catalytic</note>
    </ligand>
</feature>
<dbReference type="GO" id="GO:0007165">
    <property type="term" value="P:signal transduction"/>
    <property type="evidence" value="ECO:0007669"/>
    <property type="project" value="TreeGrafter"/>
</dbReference>